<evidence type="ECO:0008006" key="5">
    <source>
        <dbReference type="Google" id="ProtNLM"/>
    </source>
</evidence>
<keyword evidence="4" id="KW-1185">Reference proteome</keyword>
<name>A0A432MFH5_9BACT</name>
<dbReference type="AlphaFoldDB" id="A0A432MFH5"/>
<keyword evidence="2" id="KW-0732">Signal</keyword>
<feature type="compositionally biased region" description="Low complexity" evidence="1">
    <location>
        <begin position="83"/>
        <end position="96"/>
    </location>
</feature>
<organism evidence="3 4">
    <name type="scientific">Tautonia sociabilis</name>
    <dbReference type="NCBI Taxonomy" id="2080755"/>
    <lineage>
        <taxon>Bacteria</taxon>
        <taxon>Pseudomonadati</taxon>
        <taxon>Planctomycetota</taxon>
        <taxon>Planctomycetia</taxon>
        <taxon>Isosphaerales</taxon>
        <taxon>Isosphaeraceae</taxon>
        <taxon>Tautonia</taxon>
    </lineage>
</organism>
<gene>
    <name evidence="3" type="ORF">TsocGM_19885</name>
</gene>
<evidence type="ECO:0000313" key="3">
    <source>
        <dbReference type="EMBL" id="RUL84684.1"/>
    </source>
</evidence>
<dbReference type="EMBL" id="RYZH01000046">
    <property type="protein sequence ID" value="RUL84684.1"/>
    <property type="molecule type" value="Genomic_DNA"/>
</dbReference>
<reference evidence="3 4" key="1">
    <citation type="submission" date="2018-12" db="EMBL/GenBank/DDBJ databases">
        <authorList>
            <person name="Toschakov S.V."/>
        </authorList>
    </citation>
    <scope>NUCLEOTIDE SEQUENCE [LARGE SCALE GENOMIC DNA]</scope>
    <source>
        <strain evidence="3 4">GM2012</strain>
    </source>
</reference>
<dbReference type="PROSITE" id="PS51257">
    <property type="entry name" value="PROKAR_LIPOPROTEIN"/>
    <property type="match status" value="1"/>
</dbReference>
<reference evidence="3 4" key="2">
    <citation type="submission" date="2019-01" db="EMBL/GenBank/DDBJ databases">
        <title>Tautonia sociabilis, a novel thermotolerant planctomycete of Isosphaeraceae family, isolated from a 4000 m deep subterranean habitat.</title>
        <authorList>
            <person name="Kovaleva O.L."/>
            <person name="Elcheninov A.G."/>
            <person name="Van Heerden E."/>
            <person name="Toshchakov S.V."/>
            <person name="Novikov A."/>
            <person name="Bonch-Osmolovskaya E.A."/>
            <person name="Kublanov I.V."/>
        </authorList>
    </citation>
    <scope>NUCLEOTIDE SEQUENCE [LARGE SCALE GENOMIC DNA]</scope>
    <source>
        <strain evidence="3 4">GM2012</strain>
    </source>
</reference>
<feature type="signal peptide" evidence="2">
    <location>
        <begin position="1"/>
        <end position="29"/>
    </location>
</feature>
<dbReference type="RefSeq" id="WP_126727211.1">
    <property type="nucleotide sequence ID" value="NZ_RYZH01000046.1"/>
</dbReference>
<evidence type="ECO:0000256" key="2">
    <source>
        <dbReference type="SAM" id="SignalP"/>
    </source>
</evidence>
<feature type="region of interest" description="Disordered" evidence="1">
    <location>
        <begin position="72"/>
        <end position="147"/>
    </location>
</feature>
<evidence type="ECO:0000313" key="4">
    <source>
        <dbReference type="Proteomes" id="UP000280296"/>
    </source>
</evidence>
<accession>A0A432MFH5</accession>
<evidence type="ECO:0000256" key="1">
    <source>
        <dbReference type="SAM" id="MobiDB-lite"/>
    </source>
</evidence>
<protein>
    <recommendedName>
        <fullName evidence="5">Secreted protein</fullName>
    </recommendedName>
</protein>
<sequence>MPTRPRSDRRRPFLIALVAIIGMTCAAGAASACSTAIPEPGASCPMGDSSGGCCCCSPEPSAVVDRVTFGDPEALDHAPAPLRSPSSSCRSCVCPSNGPAAPASRQESRRSEGRPSSASFSSLSAILPPDLLDSDPTRPVPSVATGPPRVPIYLRTLHLLN</sequence>
<dbReference type="Proteomes" id="UP000280296">
    <property type="component" value="Unassembled WGS sequence"/>
</dbReference>
<feature type="compositionally biased region" description="Low complexity" evidence="1">
    <location>
        <begin position="116"/>
        <end position="125"/>
    </location>
</feature>
<feature type="chain" id="PRO_5019307969" description="Secreted protein" evidence="2">
    <location>
        <begin position="30"/>
        <end position="161"/>
    </location>
</feature>
<comment type="caution">
    <text evidence="3">The sequence shown here is derived from an EMBL/GenBank/DDBJ whole genome shotgun (WGS) entry which is preliminary data.</text>
</comment>
<proteinExistence type="predicted"/>